<keyword evidence="9 11" id="KW-0676">Redox-active center</keyword>
<dbReference type="PANTHER" id="PTHR42737">
    <property type="entry name" value="GLUTATHIONE REDUCTASE"/>
    <property type="match status" value="1"/>
</dbReference>
<dbReference type="InterPro" id="IPR016156">
    <property type="entry name" value="FAD/NAD-linked_Rdtase_dimer_sf"/>
</dbReference>
<evidence type="ECO:0000256" key="5">
    <source>
        <dbReference type="ARBA" id="ARBA00022827"/>
    </source>
</evidence>
<dbReference type="SUPFAM" id="SSF51905">
    <property type="entry name" value="FAD/NAD(P)-binding domain"/>
    <property type="match status" value="1"/>
</dbReference>
<dbReference type="GO" id="GO:0004362">
    <property type="term" value="F:glutathione-disulfide reductase (NADPH) activity"/>
    <property type="evidence" value="ECO:0007669"/>
    <property type="project" value="UniProtKB-EC"/>
</dbReference>
<dbReference type="NCBIfam" id="TIGR01424">
    <property type="entry name" value="gluta_reduc_2"/>
    <property type="match status" value="1"/>
</dbReference>
<comment type="similarity">
    <text evidence="2 11">Belongs to the class-I pyridine nucleotide-disulfide oxidoreductase family.</text>
</comment>
<evidence type="ECO:0000256" key="4">
    <source>
        <dbReference type="ARBA" id="ARBA00022630"/>
    </source>
</evidence>
<dbReference type="InterPro" id="IPR036188">
    <property type="entry name" value="FAD/NAD-bd_sf"/>
</dbReference>
<evidence type="ECO:0000313" key="16">
    <source>
        <dbReference type="EnsemblPlants" id="OB02G43610.1"/>
    </source>
</evidence>
<comment type="subunit">
    <text evidence="3">Homodimer.</text>
</comment>
<dbReference type="GO" id="GO:0045454">
    <property type="term" value="P:cell redox homeostasis"/>
    <property type="evidence" value="ECO:0007669"/>
    <property type="project" value="InterPro"/>
</dbReference>
<dbReference type="Gene3D" id="3.50.50.60">
    <property type="entry name" value="FAD/NAD(P)-binding domain"/>
    <property type="match status" value="2"/>
</dbReference>
<dbReference type="Gene3D" id="3.30.390.30">
    <property type="match status" value="1"/>
</dbReference>
<dbReference type="Proteomes" id="UP000006038">
    <property type="component" value="Unassembled WGS sequence"/>
</dbReference>
<dbReference type="FunFam" id="3.50.50.60:FF:000051">
    <property type="entry name" value="Glutathione reductase"/>
    <property type="match status" value="1"/>
</dbReference>
<keyword evidence="4 11" id="KW-0285">Flavoprotein</keyword>
<keyword evidence="5 11" id="KW-0274">FAD</keyword>
<dbReference type="Gene3D" id="1.20.1280.50">
    <property type="match status" value="1"/>
</dbReference>
<evidence type="ECO:0000256" key="6">
    <source>
        <dbReference type="ARBA" id="ARBA00022857"/>
    </source>
</evidence>
<feature type="domain" description="F-box" evidence="15">
    <location>
        <begin position="18"/>
        <end position="59"/>
    </location>
</feature>
<dbReference type="Pfam" id="PF02852">
    <property type="entry name" value="Pyr_redox_dim"/>
    <property type="match status" value="1"/>
</dbReference>
<keyword evidence="7 11" id="KW-0560">Oxidoreductase</keyword>
<dbReference type="EC" id="1.8.1.7" evidence="12"/>
<protein>
    <recommendedName>
        <fullName evidence="12">Glutathione reductase</fullName>
        <shortName evidence="12">GRase</shortName>
        <ecNumber evidence="12">1.8.1.7</ecNumber>
    </recommendedName>
</protein>
<proteinExistence type="inferred from homology"/>
<dbReference type="InterPro" id="IPR023753">
    <property type="entry name" value="FAD/NAD-binding_dom"/>
</dbReference>
<dbReference type="FunFam" id="3.30.390.30:FF:000008">
    <property type="entry name" value="Glutathione reductase"/>
    <property type="match status" value="1"/>
</dbReference>
<evidence type="ECO:0000256" key="10">
    <source>
        <dbReference type="ARBA" id="ARBA00049142"/>
    </source>
</evidence>
<dbReference type="PANTHER" id="PTHR42737:SF2">
    <property type="entry name" value="GLUTATHIONE REDUCTASE"/>
    <property type="match status" value="1"/>
</dbReference>
<dbReference type="InterPro" id="IPR046952">
    <property type="entry name" value="GSHR/TRXR-like"/>
</dbReference>
<evidence type="ECO:0000259" key="13">
    <source>
        <dbReference type="Pfam" id="PF02852"/>
    </source>
</evidence>
<evidence type="ECO:0000256" key="1">
    <source>
        <dbReference type="ARBA" id="ARBA00001974"/>
    </source>
</evidence>
<dbReference type="PRINTS" id="PR00368">
    <property type="entry name" value="FADPNR"/>
</dbReference>
<comment type="function">
    <text evidence="12">Catalyzes the reduction of glutathione disulfide (GSSG) to reduced glutathione (GSH).</text>
</comment>
<organism evidence="16">
    <name type="scientific">Oryza brachyantha</name>
    <name type="common">malo sina</name>
    <dbReference type="NCBI Taxonomy" id="4533"/>
    <lineage>
        <taxon>Eukaryota</taxon>
        <taxon>Viridiplantae</taxon>
        <taxon>Streptophyta</taxon>
        <taxon>Embryophyta</taxon>
        <taxon>Tracheophyta</taxon>
        <taxon>Spermatophyta</taxon>
        <taxon>Magnoliopsida</taxon>
        <taxon>Liliopsida</taxon>
        <taxon>Poales</taxon>
        <taxon>Poaceae</taxon>
        <taxon>BOP clade</taxon>
        <taxon>Oryzoideae</taxon>
        <taxon>Oryzeae</taxon>
        <taxon>Oryzinae</taxon>
        <taxon>Oryza</taxon>
    </lineage>
</organism>
<dbReference type="Gramene" id="OB02G43610.1">
    <property type="protein sequence ID" value="OB02G43610.1"/>
    <property type="gene ID" value="OB02G43610"/>
</dbReference>
<dbReference type="GO" id="GO:0050660">
    <property type="term" value="F:flavin adenine dinucleotide binding"/>
    <property type="evidence" value="ECO:0007669"/>
    <property type="project" value="InterPro"/>
</dbReference>
<evidence type="ECO:0000256" key="7">
    <source>
        <dbReference type="ARBA" id="ARBA00023002"/>
    </source>
</evidence>
<dbReference type="STRING" id="4533.J3LI94"/>
<reference evidence="16" key="1">
    <citation type="submission" date="2015-02" db="UniProtKB">
        <authorList>
            <consortium name="EnsemblPlants"/>
        </authorList>
    </citation>
    <scope>IDENTIFICATION</scope>
</reference>
<keyword evidence="8" id="KW-1015">Disulfide bond</keyword>
<dbReference type="PROSITE" id="PS00076">
    <property type="entry name" value="PYRIDINE_REDOX_1"/>
    <property type="match status" value="1"/>
</dbReference>
<keyword evidence="17" id="KW-1185">Reference proteome</keyword>
<dbReference type="GO" id="GO:0006749">
    <property type="term" value="P:glutathione metabolic process"/>
    <property type="evidence" value="ECO:0007669"/>
    <property type="project" value="InterPro"/>
</dbReference>
<comment type="cofactor">
    <cofactor evidence="1 12">
        <name>FAD</name>
        <dbReference type="ChEBI" id="CHEBI:57692"/>
    </cofactor>
</comment>
<evidence type="ECO:0000256" key="3">
    <source>
        <dbReference type="ARBA" id="ARBA00011738"/>
    </source>
</evidence>
<dbReference type="CDD" id="cd22162">
    <property type="entry name" value="F-box_AtSKIP3-like"/>
    <property type="match status" value="1"/>
</dbReference>
<evidence type="ECO:0000259" key="15">
    <source>
        <dbReference type="Pfam" id="PF12937"/>
    </source>
</evidence>
<dbReference type="Pfam" id="PF07992">
    <property type="entry name" value="Pyr_redox_2"/>
    <property type="match status" value="1"/>
</dbReference>
<dbReference type="Pfam" id="PF14299">
    <property type="entry name" value="PP2"/>
    <property type="match status" value="1"/>
</dbReference>
<dbReference type="eggNOG" id="KOG0405">
    <property type="taxonomic scope" value="Eukaryota"/>
</dbReference>
<name>J3LI94_ORYBR</name>
<sequence>MELEMGEFFNEEGEDGEIARLPEELLSAAISRTAPRDACRAAAVSPAFRAAADHDAVWACFIPRDLPPLADGELAPAPHSNKELFLRLSGSGAPFLLPDKLMGVWLDRETGAKCFMISARALVIIWGDTPQYWRWIPLTDSRFAEGAELRNVCWLEIRGKIHSKMLSPNSSYSIYMLFKIADEFYGLDSPFQEASVSLGGRGSTKSVCVQSYDSEDEDGSGQVPDNYWSITMVSRGPFRRQRVRRRNHRPVHLEEGVTLPQRRADGWMELEMGEFFNEEGEDGEVQFSLMETKGGNWKRGLIVQGIEWIHDEALHPQWILELSLLIANVAVSTPPDARLIQEAREGHGCEGKSSAATPRIRAPLKTRQIHHHFDFASTLLLLLQVVDFVLHASAAANCAPISSGFRGVEKSMARKMLKDDEVAVADGGSYDYDLFVIGAGSGGVRGSRTSASFGAKVAICELPFHPISSDWQGGHGGTCVIRGCVPKKILVYGASFWGEFEDSKNFGWEINGDINFNWKKLLENKTQEIVRLNGVYQRILGNSGVTMIEGAGSLVDAHTVEVTKPDGSKQRYTAKHILIATGSRAQRVSIPGKELAITSDEALSLEELPKRAVILGGGYIAVEFASIWKGMGAEVDLFYRKELPLRARILLVSKEILIKVSRGFDDEMRAVVASNLAGRGIRLHPGTNLSELSKTADGIKVVTDKGEEIIADVVLFATGRTPNSQRLNLEAAGVEVDKIGAIKVDEYSRTSVPSIWAVGDVTNRINLTPVALMEATCFSKTVFGGQPTKPDYRDVPCAVFSIPPLSVVGLSEQQALEEAKSDVLVYTSSFNPMKNSISKRQEKTIMKLVVDSETDRVLGASMCGPDAPEIIQGMAVALKCGATKAAFDSTVGIHPSAAEEFVTMRTLTRRLYGEVTQPVVSVQPVRLLTLPVQLCNLPLIGCSFTASYRLQQCTTVWILSF</sequence>
<dbReference type="GO" id="GO:0005829">
    <property type="term" value="C:cytosol"/>
    <property type="evidence" value="ECO:0007669"/>
    <property type="project" value="TreeGrafter"/>
</dbReference>
<evidence type="ECO:0000256" key="8">
    <source>
        <dbReference type="ARBA" id="ARBA00023157"/>
    </source>
</evidence>
<dbReference type="InterPro" id="IPR001810">
    <property type="entry name" value="F-box_dom"/>
</dbReference>
<dbReference type="InterPro" id="IPR006324">
    <property type="entry name" value="GSHR"/>
</dbReference>
<dbReference type="Pfam" id="PF12937">
    <property type="entry name" value="F-box-like"/>
    <property type="match status" value="1"/>
</dbReference>
<comment type="catalytic activity">
    <reaction evidence="10 12">
        <text>2 glutathione + NADP(+) = glutathione disulfide + NADPH + H(+)</text>
        <dbReference type="Rhea" id="RHEA:11740"/>
        <dbReference type="ChEBI" id="CHEBI:15378"/>
        <dbReference type="ChEBI" id="CHEBI:57783"/>
        <dbReference type="ChEBI" id="CHEBI:57925"/>
        <dbReference type="ChEBI" id="CHEBI:58297"/>
        <dbReference type="ChEBI" id="CHEBI:58349"/>
        <dbReference type="EC" id="1.8.1.7"/>
    </reaction>
</comment>
<evidence type="ECO:0000256" key="2">
    <source>
        <dbReference type="ARBA" id="ARBA00007532"/>
    </source>
</evidence>
<dbReference type="GO" id="GO:0005739">
    <property type="term" value="C:mitochondrion"/>
    <property type="evidence" value="ECO:0007669"/>
    <property type="project" value="TreeGrafter"/>
</dbReference>
<evidence type="ECO:0000313" key="17">
    <source>
        <dbReference type="Proteomes" id="UP000006038"/>
    </source>
</evidence>
<feature type="domain" description="FAD/NAD(P)-binding" evidence="14">
    <location>
        <begin position="432"/>
        <end position="775"/>
    </location>
</feature>
<dbReference type="PRINTS" id="PR00411">
    <property type="entry name" value="PNDRDTASEI"/>
</dbReference>
<dbReference type="EnsemblPlants" id="OB02G43610.1">
    <property type="protein sequence ID" value="OB02G43610.1"/>
    <property type="gene ID" value="OB02G43610"/>
</dbReference>
<dbReference type="NCBIfam" id="NF004776">
    <property type="entry name" value="PRK06116.1"/>
    <property type="match status" value="1"/>
</dbReference>
<evidence type="ECO:0000259" key="14">
    <source>
        <dbReference type="Pfam" id="PF07992"/>
    </source>
</evidence>
<keyword evidence="6 12" id="KW-0521">NADP</keyword>
<dbReference type="InterPro" id="IPR036047">
    <property type="entry name" value="F-box-like_dom_sf"/>
</dbReference>
<feature type="domain" description="Pyridine nucleotide-disulphide oxidoreductase dimerisation" evidence="13">
    <location>
        <begin position="795"/>
        <end position="904"/>
    </location>
</feature>
<evidence type="ECO:0000256" key="12">
    <source>
        <dbReference type="RuleBase" id="RU365040"/>
    </source>
</evidence>
<dbReference type="InterPro" id="IPR025886">
    <property type="entry name" value="PP2-like"/>
</dbReference>
<dbReference type="SUPFAM" id="SSF81383">
    <property type="entry name" value="F-box domain"/>
    <property type="match status" value="1"/>
</dbReference>
<dbReference type="InterPro" id="IPR012999">
    <property type="entry name" value="Pyr_OxRdtase_I_AS"/>
</dbReference>
<accession>J3LI94</accession>
<dbReference type="GO" id="GO:0050661">
    <property type="term" value="F:NADP binding"/>
    <property type="evidence" value="ECO:0007669"/>
    <property type="project" value="InterPro"/>
</dbReference>
<evidence type="ECO:0000256" key="9">
    <source>
        <dbReference type="ARBA" id="ARBA00023284"/>
    </source>
</evidence>
<dbReference type="GO" id="GO:0034599">
    <property type="term" value="P:cellular response to oxidative stress"/>
    <property type="evidence" value="ECO:0007669"/>
    <property type="project" value="TreeGrafter"/>
</dbReference>
<dbReference type="InterPro" id="IPR004099">
    <property type="entry name" value="Pyr_nucl-diS_OxRdtase_dimer"/>
</dbReference>
<dbReference type="HOGENOM" id="CLU_307660_0_0_1"/>
<evidence type="ECO:0000256" key="11">
    <source>
        <dbReference type="RuleBase" id="RU003691"/>
    </source>
</evidence>
<dbReference type="AlphaFoldDB" id="J3LI94"/>
<dbReference type="SUPFAM" id="SSF55424">
    <property type="entry name" value="FAD/NAD-linked reductases, dimerisation (C-terminal) domain"/>
    <property type="match status" value="1"/>
</dbReference>